<dbReference type="AlphaFoldDB" id="A0A6C0K8S9"/>
<accession>A0A6C0K8S9</accession>
<sequence length="137" mass="16386">MTLDKFYTFEIPDTVYSKFEIPDNVRDVWWYRCGDRYYNVTRFISRPVLVIDVPINWKSDVGHIVRRVLAYRRDSLRKEAVRAKAIKIIYRLPPTYDRTKLLDTCLRAGDGEGYEMQTQDIEDEESKWFCVDFTPTN</sequence>
<name>A0A6C0K8S9_9ZZZZ</name>
<proteinExistence type="predicted"/>
<evidence type="ECO:0000313" key="1">
    <source>
        <dbReference type="EMBL" id="QHU14452.1"/>
    </source>
</evidence>
<organism evidence="1">
    <name type="scientific">viral metagenome</name>
    <dbReference type="NCBI Taxonomy" id="1070528"/>
    <lineage>
        <taxon>unclassified sequences</taxon>
        <taxon>metagenomes</taxon>
        <taxon>organismal metagenomes</taxon>
    </lineage>
</organism>
<protein>
    <submittedName>
        <fullName evidence="1">Uncharacterized protein</fullName>
    </submittedName>
</protein>
<dbReference type="EMBL" id="MN740840">
    <property type="protein sequence ID" value="QHU14452.1"/>
    <property type="molecule type" value="Genomic_DNA"/>
</dbReference>
<reference evidence="1" key="1">
    <citation type="journal article" date="2020" name="Nature">
        <title>Giant virus diversity and host interactions through global metagenomics.</title>
        <authorList>
            <person name="Schulz F."/>
            <person name="Roux S."/>
            <person name="Paez-Espino D."/>
            <person name="Jungbluth S."/>
            <person name="Walsh D.A."/>
            <person name="Denef V.J."/>
            <person name="McMahon K.D."/>
            <person name="Konstantinidis K.T."/>
            <person name="Eloe-Fadrosh E.A."/>
            <person name="Kyrpides N.C."/>
            <person name="Woyke T."/>
        </authorList>
    </citation>
    <scope>NUCLEOTIDE SEQUENCE</scope>
    <source>
        <strain evidence="1">GVMAG-S-1102113-118</strain>
    </source>
</reference>